<protein>
    <recommendedName>
        <fullName evidence="4">Mannosyltransferase related to Gpi18</fullName>
    </recommendedName>
</protein>
<organism evidence="2 3">
    <name type="scientific">Clostridium neuense</name>
    <dbReference type="NCBI Taxonomy" id="1728934"/>
    <lineage>
        <taxon>Bacteria</taxon>
        <taxon>Bacillati</taxon>
        <taxon>Bacillota</taxon>
        <taxon>Clostridia</taxon>
        <taxon>Eubacteriales</taxon>
        <taxon>Clostridiaceae</taxon>
        <taxon>Clostridium</taxon>
    </lineage>
</organism>
<keyword evidence="1" id="KW-1133">Transmembrane helix</keyword>
<feature type="transmembrane region" description="Helical" evidence="1">
    <location>
        <begin position="178"/>
        <end position="200"/>
    </location>
</feature>
<name>A0ABW8TEA6_9CLOT</name>
<feature type="transmembrane region" description="Helical" evidence="1">
    <location>
        <begin position="351"/>
        <end position="366"/>
    </location>
</feature>
<evidence type="ECO:0000313" key="3">
    <source>
        <dbReference type="Proteomes" id="UP001623592"/>
    </source>
</evidence>
<proteinExistence type="predicted"/>
<feature type="transmembrane region" description="Helical" evidence="1">
    <location>
        <begin position="418"/>
        <end position="435"/>
    </location>
</feature>
<dbReference type="EMBL" id="JBJIAA010000004">
    <property type="protein sequence ID" value="MFL0250058.1"/>
    <property type="molecule type" value="Genomic_DNA"/>
</dbReference>
<feature type="transmembrane region" description="Helical" evidence="1">
    <location>
        <begin position="320"/>
        <end position="342"/>
    </location>
</feature>
<gene>
    <name evidence="2" type="ORF">ACJDT4_06450</name>
</gene>
<feature type="transmembrane region" description="Helical" evidence="1">
    <location>
        <begin position="12"/>
        <end position="29"/>
    </location>
</feature>
<feature type="transmembrane region" description="Helical" evidence="1">
    <location>
        <begin position="261"/>
        <end position="282"/>
    </location>
</feature>
<feature type="transmembrane region" description="Helical" evidence="1">
    <location>
        <begin position="394"/>
        <end position="412"/>
    </location>
</feature>
<comment type="caution">
    <text evidence="2">The sequence shown here is derived from an EMBL/GenBank/DDBJ whole genome shotgun (WGS) entry which is preliminary data.</text>
</comment>
<keyword evidence="1" id="KW-0812">Transmembrane</keyword>
<feature type="transmembrane region" description="Helical" evidence="1">
    <location>
        <begin position="146"/>
        <end position="166"/>
    </location>
</feature>
<evidence type="ECO:0008006" key="4">
    <source>
        <dbReference type="Google" id="ProtNLM"/>
    </source>
</evidence>
<keyword evidence="1" id="KW-0472">Membrane</keyword>
<feature type="transmembrane region" description="Helical" evidence="1">
    <location>
        <begin position="224"/>
        <end position="252"/>
    </location>
</feature>
<accession>A0ABW8TEA6</accession>
<reference evidence="2 3" key="1">
    <citation type="submission" date="2024-11" db="EMBL/GenBank/DDBJ databases">
        <authorList>
            <person name="Heng Y.C."/>
            <person name="Lim A.C.H."/>
            <person name="Lee J.K.Y."/>
            <person name="Kittelmann S."/>
        </authorList>
    </citation>
    <scope>NUCLEOTIDE SEQUENCE [LARGE SCALE GENOMIC DNA]</scope>
    <source>
        <strain evidence="2 3">WILCCON 0114</strain>
    </source>
</reference>
<evidence type="ECO:0000256" key="1">
    <source>
        <dbReference type="SAM" id="Phobius"/>
    </source>
</evidence>
<evidence type="ECO:0000313" key="2">
    <source>
        <dbReference type="EMBL" id="MFL0250058.1"/>
    </source>
</evidence>
<dbReference type="Proteomes" id="UP001623592">
    <property type="component" value="Unassembled WGS sequence"/>
</dbReference>
<keyword evidence="3" id="KW-1185">Reference proteome</keyword>
<feature type="transmembrane region" description="Helical" evidence="1">
    <location>
        <begin position="49"/>
        <end position="66"/>
    </location>
</feature>
<sequence length="456" mass="53284">MNVNALINKLINFFKVNLLSIIGILIFGLGETELIKVMQIYSLGRRGKLALLILFLMLFCFVVHWYKTICKETSMKIIFMIILALTIYIRISMFKYMSGDYIDYLKVWIDKMRQYPGVESLGKNIGNYNPPYMYILFIISKFKMHSLYLIKYVSTVFDYLIAIYVFKMISKFTGEKSLLPFISFFAFLCLPTVILNSAMWGQCDSIYASFCLMGLYYTLNNKKYLGIILFSTAFCFKLQSIFILPIILVFIFKGEYNIKHLILFPITFFIELLPDILCGRPLNEVFMIYFNQADYVKILSANSPSLYSLVDNTSSNYEALYLPSLLVAATVMLLFICLIYLFKDALENRKYIEICFVLTLIIPYLLPKMHDRYFYLAEVFALLYVCLNKKKWYILPMTVAASLLAYRNYLFLERESCFALRLGSTMLLIVIVLTFKDVVYDELIYGHSEISKHKRI</sequence>
<dbReference type="RefSeq" id="WP_406786723.1">
    <property type="nucleotide sequence ID" value="NZ_JBJIAA010000004.1"/>
</dbReference>
<feature type="transmembrane region" description="Helical" evidence="1">
    <location>
        <begin position="78"/>
        <end position="97"/>
    </location>
</feature>